<reference evidence="1" key="2">
    <citation type="submission" date="2018-08" db="UniProtKB">
        <authorList>
            <consortium name="EnsemblPlants"/>
        </authorList>
    </citation>
    <scope>IDENTIFICATION</scope>
    <source>
        <strain evidence="1">Yugu1</strain>
    </source>
</reference>
<dbReference type="EMBL" id="AGNK02005602">
    <property type="status" value="NOT_ANNOTATED_CDS"/>
    <property type="molecule type" value="Genomic_DNA"/>
</dbReference>
<dbReference type="AlphaFoldDB" id="K4ANV3"/>
<protein>
    <submittedName>
        <fullName evidence="1">Uncharacterized protein</fullName>
    </submittedName>
</protein>
<evidence type="ECO:0000313" key="1">
    <source>
        <dbReference type="EnsemblPlants" id="KQK89007"/>
    </source>
</evidence>
<dbReference type="Gramene" id="KQK89007">
    <property type="protein sequence ID" value="KQK89007"/>
    <property type="gene ID" value="SETIT_040601mg"/>
</dbReference>
<proteinExistence type="predicted"/>
<dbReference type="EnsemblPlants" id="KQK89007">
    <property type="protein sequence ID" value="KQK89007"/>
    <property type="gene ID" value="SETIT_040601mg"/>
</dbReference>
<dbReference type="Proteomes" id="UP000004995">
    <property type="component" value="Unassembled WGS sequence"/>
</dbReference>
<dbReference type="HOGENOM" id="CLU_3385678_0_0_1"/>
<keyword evidence="2" id="KW-1185">Reference proteome</keyword>
<name>K4ANV3_SETIT</name>
<dbReference type="InParanoid" id="K4ANV3"/>
<reference evidence="2" key="1">
    <citation type="journal article" date="2012" name="Nat. Biotechnol.">
        <title>Reference genome sequence of the model plant Setaria.</title>
        <authorList>
            <person name="Bennetzen J.L."/>
            <person name="Schmutz J."/>
            <person name="Wang H."/>
            <person name="Percifield R."/>
            <person name="Hawkins J."/>
            <person name="Pontaroli A.C."/>
            <person name="Estep M."/>
            <person name="Feng L."/>
            <person name="Vaughn J.N."/>
            <person name="Grimwood J."/>
            <person name="Jenkins J."/>
            <person name="Barry K."/>
            <person name="Lindquist E."/>
            <person name="Hellsten U."/>
            <person name="Deshpande S."/>
            <person name="Wang X."/>
            <person name="Wu X."/>
            <person name="Mitros T."/>
            <person name="Triplett J."/>
            <person name="Yang X."/>
            <person name="Ye C.Y."/>
            <person name="Mauro-Herrera M."/>
            <person name="Wang L."/>
            <person name="Li P."/>
            <person name="Sharma M."/>
            <person name="Sharma R."/>
            <person name="Ronald P.C."/>
            <person name="Panaud O."/>
            <person name="Kellogg E.A."/>
            <person name="Brutnell T.P."/>
            <person name="Doust A.N."/>
            <person name="Tuskan G.A."/>
            <person name="Rokhsar D."/>
            <person name="Devos K.M."/>
        </authorList>
    </citation>
    <scope>NUCLEOTIDE SEQUENCE [LARGE SCALE GENOMIC DNA]</scope>
    <source>
        <strain evidence="2">cv. Yugu1</strain>
    </source>
</reference>
<sequence>MWSRPIQQHGTRLEMATGSILPTRISSSVLSSC</sequence>
<evidence type="ECO:0000313" key="2">
    <source>
        <dbReference type="Proteomes" id="UP000004995"/>
    </source>
</evidence>
<organism evidence="1 2">
    <name type="scientific">Setaria italica</name>
    <name type="common">Foxtail millet</name>
    <name type="synonym">Panicum italicum</name>
    <dbReference type="NCBI Taxonomy" id="4555"/>
    <lineage>
        <taxon>Eukaryota</taxon>
        <taxon>Viridiplantae</taxon>
        <taxon>Streptophyta</taxon>
        <taxon>Embryophyta</taxon>
        <taxon>Tracheophyta</taxon>
        <taxon>Spermatophyta</taxon>
        <taxon>Magnoliopsida</taxon>
        <taxon>Liliopsida</taxon>
        <taxon>Poales</taxon>
        <taxon>Poaceae</taxon>
        <taxon>PACMAD clade</taxon>
        <taxon>Panicoideae</taxon>
        <taxon>Panicodae</taxon>
        <taxon>Paniceae</taxon>
        <taxon>Cenchrinae</taxon>
        <taxon>Setaria</taxon>
    </lineage>
</organism>
<accession>K4ANV3</accession>